<proteinExistence type="predicted"/>
<evidence type="ECO:0000313" key="1">
    <source>
        <dbReference type="EMBL" id="ARK31845.1"/>
    </source>
</evidence>
<keyword evidence="2" id="KW-1185">Reference proteome</keyword>
<protein>
    <submittedName>
        <fullName evidence="1">Uncharacterized protein</fullName>
    </submittedName>
</protein>
<organism evidence="1 2">
    <name type="scientific">Halalkalibacter krulwichiae</name>
    <dbReference type="NCBI Taxonomy" id="199441"/>
    <lineage>
        <taxon>Bacteria</taxon>
        <taxon>Bacillati</taxon>
        <taxon>Bacillota</taxon>
        <taxon>Bacilli</taxon>
        <taxon>Bacillales</taxon>
        <taxon>Bacillaceae</taxon>
        <taxon>Halalkalibacter</taxon>
    </lineage>
</organism>
<dbReference type="KEGG" id="bkw:BkAM31D_19510"/>
<name>A0A1X9MEH7_9BACI</name>
<evidence type="ECO:0000313" key="2">
    <source>
        <dbReference type="Proteomes" id="UP000193006"/>
    </source>
</evidence>
<gene>
    <name evidence="1" type="ORF">BkAM31D_19510</name>
</gene>
<accession>A0A1X9MEH7</accession>
<reference evidence="1 2" key="1">
    <citation type="submission" date="2017-04" db="EMBL/GenBank/DDBJ databases">
        <title>Bacillus krulwichiae AM31D Genome sequencing and assembly.</title>
        <authorList>
            <person name="Krulwich T.A."/>
            <person name="Anastor L."/>
            <person name="Ehrlich R."/>
            <person name="Ehrlich G.D."/>
            <person name="Janto B."/>
        </authorList>
    </citation>
    <scope>NUCLEOTIDE SEQUENCE [LARGE SCALE GENOMIC DNA]</scope>
    <source>
        <strain evidence="1 2">AM31D</strain>
    </source>
</reference>
<dbReference type="RefSeq" id="WP_066156265.1">
    <property type="nucleotide sequence ID" value="NZ_CP020814.1"/>
</dbReference>
<dbReference type="AlphaFoldDB" id="A0A1X9MEH7"/>
<sequence>MDHQLQAYETLVHIENHLREMLIAYEYECVFNTKRRPSFDDLLYISSKITFVITEDTVKKLNDIIPIRSKILRMIDVTEAELMILYECRESLPNLPRVRRVTIV</sequence>
<dbReference type="EMBL" id="CP020814">
    <property type="protein sequence ID" value="ARK31845.1"/>
    <property type="molecule type" value="Genomic_DNA"/>
</dbReference>
<dbReference type="Proteomes" id="UP000193006">
    <property type="component" value="Chromosome"/>
</dbReference>